<keyword evidence="1" id="KW-1133">Transmembrane helix</keyword>
<feature type="transmembrane region" description="Helical" evidence="1">
    <location>
        <begin position="64"/>
        <end position="81"/>
    </location>
</feature>
<dbReference type="Gramene" id="ONI13538">
    <property type="protein sequence ID" value="ONI13538"/>
    <property type="gene ID" value="PRUPE_4G228500"/>
</dbReference>
<name>A0A251PPP6_PRUPE</name>
<dbReference type="EMBL" id="CM007654">
    <property type="protein sequence ID" value="ONI13538.1"/>
    <property type="molecule type" value="Genomic_DNA"/>
</dbReference>
<keyword evidence="1" id="KW-0472">Membrane</keyword>
<accession>A0A251PPP6</accession>
<evidence type="ECO:0000313" key="2">
    <source>
        <dbReference type="EMBL" id="ONI13538.1"/>
    </source>
</evidence>
<organism evidence="2 3">
    <name type="scientific">Prunus persica</name>
    <name type="common">Peach</name>
    <name type="synonym">Amygdalus persica</name>
    <dbReference type="NCBI Taxonomy" id="3760"/>
    <lineage>
        <taxon>Eukaryota</taxon>
        <taxon>Viridiplantae</taxon>
        <taxon>Streptophyta</taxon>
        <taxon>Embryophyta</taxon>
        <taxon>Tracheophyta</taxon>
        <taxon>Spermatophyta</taxon>
        <taxon>Magnoliopsida</taxon>
        <taxon>eudicotyledons</taxon>
        <taxon>Gunneridae</taxon>
        <taxon>Pentapetalae</taxon>
        <taxon>rosids</taxon>
        <taxon>fabids</taxon>
        <taxon>Rosales</taxon>
        <taxon>Rosaceae</taxon>
        <taxon>Amygdaloideae</taxon>
        <taxon>Amygdaleae</taxon>
        <taxon>Prunus</taxon>
    </lineage>
</organism>
<protein>
    <submittedName>
        <fullName evidence="2">Uncharacterized protein</fullName>
    </submittedName>
</protein>
<dbReference type="AlphaFoldDB" id="A0A251PPP6"/>
<dbReference type="Proteomes" id="UP000006882">
    <property type="component" value="Chromosome G4"/>
</dbReference>
<keyword evidence="3" id="KW-1185">Reference proteome</keyword>
<proteinExistence type="predicted"/>
<evidence type="ECO:0000313" key="3">
    <source>
        <dbReference type="Proteomes" id="UP000006882"/>
    </source>
</evidence>
<evidence type="ECO:0000256" key="1">
    <source>
        <dbReference type="SAM" id="Phobius"/>
    </source>
</evidence>
<keyword evidence="1" id="KW-0812">Transmembrane</keyword>
<reference evidence="2 3" key="1">
    <citation type="journal article" date="2013" name="Nat. Genet.">
        <title>The high-quality draft genome of peach (Prunus persica) identifies unique patterns of genetic diversity, domestication and genome evolution.</title>
        <authorList>
            <consortium name="International Peach Genome Initiative"/>
            <person name="Verde I."/>
            <person name="Abbott A.G."/>
            <person name="Scalabrin S."/>
            <person name="Jung S."/>
            <person name="Shu S."/>
            <person name="Marroni F."/>
            <person name="Zhebentyayeva T."/>
            <person name="Dettori M.T."/>
            <person name="Grimwood J."/>
            <person name="Cattonaro F."/>
            <person name="Zuccolo A."/>
            <person name="Rossini L."/>
            <person name="Jenkins J."/>
            <person name="Vendramin E."/>
            <person name="Meisel L.A."/>
            <person name="Decroocq V."/>
            <person name="Sosinski B."/>
            <person name="Prochnik S."/>
            <person name="Mitros T."/>
            <person name="Policriti A."/>
            <person name="Cipriani G."/>
            <person name="Dondini L."/>
            <person name="Ficklin S."/>
            <person name="Goodstein D.M."/>
            <person name="Xuan P."/>
            <person name="Del Fabbro C."/>
            <person name="Aramini V."/>
            <person name="Copetti D."/>
            <person name="Gonzalez S."/>
            <person name="Horner D.S."/>
            <person name="Falchi R."/>
            <person name="Lucas S."/>
            <person name="Mica E."/>
            <person name="Maldonado J."/>
            <person name="Lazzari B."/>
            <person name="Bielenberg D."/>
            <person name="Pirona R."/>
            <person name="Miculan M."/>
            <person name="Barakat A."/>
            <person name="Testolin R."/>
            <person name="Stella A."/>
            <person name="Tartarini S."/>
            <person name="Tonutti P."/>
            <person name="Arus P."/>
            <person name="Orellana A."/>
            <person name="Wells C."/>
            <person name="Main D."/>
            <person name="Vizzotto G."/>
            <person name="Silva H."/>
            <person name="Salamini F."/>
            <person name="Schmutz J."/>
            <person name="Morgante M."/>
            <person name="Rokhsar D.S."/>
        </authorList>
    </citation>
    <scope>NUCLEOTIDE SEQUENCE [LARGE SCALE GENOMIC DNA]</scope>
    <source>
        <strain evidence="3">cv. Nemared</strain>
    </source>
</reference>
<gene>
    <name evidence="2" type="ORF">PRUPE_4G228500</name>
</gene>
<sequence length="87" mass="10203">MIYWKKAYQLSNTVVCLECYSVFTLHISGKNLLSTVDSRGRTHMKTWLGVLNPYIPCRETLSRMFVLTTLLILLLHVYLYYSTGIFY</sequence>